<accession>A0A6V8NVR8</accession>
<gene>
    <name evidence="1" type="ORF">HKBW3S09_01599</name>
</gene>
<organism evidence="1 2">
    <name type="scientific">Candidatus Hakubella thermalkaliphila</name>
    <dbReference type="NCBI Taxonomy" id="2754717"/>
    <lineage>
        <taxon>Bacteria</taxon>
        <taxon>Bacillati</taxon>
        <taxon>Actinomycetota</taxon>
        <taxon>Actinomycetota incertae sedis</taxon>
        <taxon>Candidatus Hakubellales</taxon>
        <taxon>Candidatus Hakubellaceae</taxon>
        <taxon>Candidatus Hakubella</taxon>
    </lineage>
</organism>
<evidence type="ECO:0000313" key="2">
    <source>
        <dbReference type="Proteomes" id="UP000585609"/>
    </source>
</evidence>
<evidence type="ECO:0000313" key="1">
    <source>
        <dbReference type="EMBL" id="GFP24133.1"/>
    </source>
</evidence>
<protein>
    <submittedName>
        <fullName evidence="1">Uncharacterized protein</fullName>
    </submittedName>
</protein>
<name>A0A6V8NVR8_9ACTN</name>
<sequence>FEKEIAEKEIQVETDLDRGLPLALVDERRIGQVLENILNNGIKYNYQKGRVRLNKRRRWPRQCQTNPLPGPISGHP</sequence>
<comment type="caution">
    <text evidence="1">The sequence shown here is derived from an EMBL/GenBank/DDBJ whole genome shotgun (WGS) entry which is preliminary data.</text>
</comment>
<dbReference type="SUPFAM" id="SSF55874">
    <property type="entry name" value="ATPase domain of HSP90 chaperone/DNA topoisomerase II/histidine kinase"/>
    <property type="match status" value="1"/>
</dbReference>
<proteinExistence type="predicted"/>
<feature type="non-terminal residue" evidence="1">
    <location>
        <position position="1"/>
    </location>
</feature>
<dbReference type="AlphaFoldDB" id="A0A6V8NVR8"/>
<dbReference type="Gene3D" id="3.30.565.10">
    <property type="entry name" value="Histidine kinase-like ATPase, C-terminal domain"/>
    <property type="match status" value="1"/>
</dbReference>
<dbReference type="InterPro" id="IPR036890">
    <property type="entry name" value="HATPase_C_sf"/>
</dbReference>
<dbReference type="Proteomes" id="UP000585609">
    <property type="component" value="Unassembled WGS sequence"/>
</dbReference>
<dbReference type="EMBL" id="BLRW01000356">
    <property type="protein sequence ID" value="GFP24133.1"/>
    <property type="molecule type" value="Genomic_DNA"/>
</dbReference>
<reference evidence="1 2" key="1">
    <citation type="journal article" date="2020" name="Front. Microbiol.">
        <title>Single-cell genomics of novel Actinobacteria with the Wood-Ljungdahl pathway discovered in a serpentinizing system.</title>
        <authorList>
            <person name="Merino N."/>
            <person name="Kawai M."/>
            <person name="Boyd E.S."/>
            <person name="Colman D.R."/>
            <person name="McGlynn S.E."/>
            <person name="Nealson K.H."/>
            <person name="Kurokawa K."/>
            <person name="Hongoh Y."/>
        </authorList>
    </citation>
    <scope>NUCLEOTIDE SEQUENCE [LARGE SCALE GENOMIC DNA]</scope>
    <source>
        <strain evidence="1 2">S09_30</strain>
    </source>
</reference>